<accession>A0A285ZZ34</accession>
<gene>
    <name evidence="3" type="ORF">SAMN06297358_1875</name>
</gene>
<feature type="chain" id="PRO_5012131540" evidence="1">
    <location>
        <begin position="20"/>
        <end position="850"/>
    </location>
</feature>
<organism evidence="3 4">
    <name type="scientific">Pedobacter xixiisoli</name>
    <dbReference type="NCBI Taxonomy" id="1476464"/>
    <lineage>
        <taxon>Bacteria</taxon>
        <taxon>Pseudomonadati</taxon>
        <taxon>Bacteroidota</taxon>
        <taxon>Sphingobacteriia</taxon>
        <taxon>Sphingobacteriales</taxon>
        <taxon>Sphingobacteriaceae</taxon>
        <taxon>Pedobacter</taxon>
    </lineage>
</organism>
<keyword evidence="4" id="KW-1185">Reference proteome</keyword>
<keyword evidence="1" id="KW-0732">Signal</keyword>
<dbReference type="AlphaFoldDB" id="A0A285ZZ34"/>
<dbReference type="RefSeq" id="WP_097131210.1">
    <property type="nucleotide sequence ID" value="NZ_OCMT01000002.1"/>
</dbReference>
<dbReference type="EMBL" id="OCMT01000002">
    <property type="protein sequence ID" value="SOD14911.1"/>
    <property type="molecule type" value="Genomic_DNA"/>
</dbReference>
<reference evidence="4" key="1">
    <citation type="submission" date="2017-09" db="EMBL/GenBank/DDBJ databases">
        <authorList>
            <person name="Varghese N."/>
            <person name="Submissions S."/>
        </authorList>
    </citation>
    <scope>NUCLEOTIDE SEQUENCE [LARGE SCALE GENOMIC DNA]</scope>
    <source>
        <strain evidence="4">CGMCC 1.12803</strain>
    </source>
</reference>
<name>A0A285ZZ34_9SPHI</name>
<feature type="domain" description="Secretion system C-terminal sorting" evidence="2">
    <location>
        <begin position="777"/>
        <end position="848"/>
    </location>
</feature>
<proteinExistence type="predicted"/>
<evidence type="ECO:0000313" key="4">
    <source>
        <dbReference type="Proteomes" id="UP000219281"/>
    </source>
</evidence>
<evidence type="ECO:0000256" key="1">
    <source>
        <dbReference type="SAM" id="SignalP"/>
    </source>
</evidence>
<sequence>MKRILLLMILCCFTAVSFAQTLVDGDYRTAKISGNWSDADMWERRSGGTWAITATSPTANNNVYVQNGHTVTVDVANVYCKDLQLNTAGSLVIGTNVANVSGKIRAFTNAAVTGSADGNYSTSTATLVSSMIVTNGVGVLKFVGGTRTIAAAGEWNSATTSNAVEFALDVNATGTIVPGVKFRPIVISSGTIVTDGLFSAGSGDFTIKSGAVFRSTRSGSVIWNSSTTKIATLTIESGATMELSGGSPTIDATTIINNGTITYNSSSSQNLITRSSTNTDASALFENYYDLKFSNAGTRQLPAFNIKVAHGLYTDGTTAISNTTNSTKITMANNSTIYRSSTGNISSTAIEFGSSSSDVVNISIGAVLSVGGEMVSSPAPGTIGDLTILNTGTYTVGSSRAVNNLINNGILILSPSTSMTFTVNGNVSGIGTISGHGSASLTLAGANSGDAGMLKFTTGQEQLNNLTISRSGTGASVTLQSSLTLNGNLNLTSGLVNIQPGQRLTVSSINSISGSPFSSSKYINTQSSGGIVGKFVITDLAASRLIPLGYNGNYLPVTLNPTASSTFDINVFAGATTDATPNGTALTAAQKSKMVDATWNIQRTSGTGNVDVTLGWDSTLEGVDFANFTDAQIGVSAYTVGAYTAFTGSGNATANTATFTTTTLSPFVVGEANTTLPLTLISFMPKQILNSVKLDWKTTDEVNLKNYVLQHKVGNDFQDIYTVSANNKLGTFNYTYTHLNPAAGVNYYRLVGVDLDGSTHESEIKSIRVTLGSEVAVYPNPVSQRNITVSGVVKGDVIKILNIQGQIIATKITNGNQVEEIDVQNIQAGTYILSIENAGKITSTKKVIKI</sequence>
<protein>
    <submittedName>
        <fullName evidence="3">Por secretion system C-terminal sorting domain-containing protein</fullName>
    </submittedName>
</protein>
<dbReference type="NCBIfam" id="TIGR04183">
    <property type="entry name" value="Por_Secre_tail"/>
    <property type="match status" value="1"/>
</dbReference>
<dbReference type="InterPro" id="IPR026444">
    <property type="entry name" value="Secre_tail"/>
</dbReference>
<evidence type="ECO:0000259" key="2">
    <source>
        <dbReference type="Pfam" id="PF18962"/>
    </source>
</evidence>
<feature type="signal peptide" evidence="1">
    <location>
        <begin position="1"/>
        <end position="19"/>
    </location>
</feature>
<evidence type="ECO:0000313" key="3">
    <source>
        <dbReference type="EMBL" id="SOD14911.1"/>
    </source>
</evidence>
<dbReference type="Pfam" id="PF18962">
    <property type="entry name" value="Por_Secre_tail"/>
    <property type="match status" value="1"/>
</dbReference>
<dbReference type="Proteomes" id="UP000219281">
    <property type="component" value="Unassembled WGS sequence"/>
</dbReference>